<reference evidence="2 3" key="1">
    <citation type="submission" date="2017-06" db="EMBL/GenBank/DDBJ databases">
        <title>Comparative genomic analysis of Ambrosia Fusariam Clade fungi.</title>
        <authorList>
            <person name="Stajich J.E."/>
            <person name="Carrillo J."/>
            <person name="Kijimoto T."/>
            <person name="Eskalen A."/>
            <person name="O'Donnell K."/>
            <person name="Kasson M."/>
        </authorList>
    </citation>
    <scope>NUCLEOTIDE SEQUENCE [LARGE SCALE GENOMIC DNA]</scope>
    <source>
        <strain evidence="2 3">NRRL62584</strain>
    </source>
</reference>
<feature type="transmembrane region" description="Helical" evidence="1">
    <location>
        <begin position="524"/>
        <end position="548"/>
    </location>
</feature>
<sequence length="639" mass="72039">MSTSMIASIAAERHGLPKSALVEVSIARFTNDGPQSFWKHILSGTTFKPWMRSIMAVLLLVVVAAQFTSTILLTDLRVSHVDSFDRDISYRFTYRFFDASNNTPLPILSSVYNYWSHKPSSSEIFAEYWKPGKTGEGIDDTGTTIIGFLPLAAQSARETLRSFRGMARVVDTSVVCIRPEVTARFCFEPSPTSWYFYICGNITADLSNMPQHSWHESWEGDRRQYASTFRCPIVYVHEDLPRQQSWILCGIDNPLVVGSSLTTAASLENSTAGGGRSWLLVDTESIIGQEESNFDFWRTSNSTWDRLNSTGSGPWLWQWSRAMSEDGKTTRDYRLQMSLCFDYGRAAEVDNLNITASTTANHTEPVFRYDAETNQYDTSAIRNQLGAIRHNGTRNNTGREILIISDHDMNASLAEIQGKPLRSPYFDVTSDWLEHYLLLPEGDALVFCPWCHPNLVPFQIAETLLSQVFTDVLTTADSPALAIQALKTLLYRLIYYDHVSTFTGAADNATITTFDLVRTPTERLGLIAVLIIIGGNVLLFLIVTLFFLEATSYSFIQNAWHAVAQVSQSEEAWPLLETAMLASDKDMECWIHGREPPEGIVANVKDFFLDIERLFKTRDTQDWERLSIKNGVFTTFSSK</sequence>
<evidence type="ECO:0000313" key="3">
    <source>
        <dbReference type="Proteomes" id="UP000288168"/>
    </source>
</evidence>
<dbReference type="EMBL" id="NKCI01000102">
    <property type="protein sequence ID" value="RSL55381.1"/>
    <property type="molecule type" value="Genomic_DNA"/>
</dbReference>
<name>A0A428PQT2_9HYPO</name>
<gene>
    <name evidence="2" type="ORF">CEP54_009411</name>
</gene>
<dbReference type="Proteomes" id="UP000288168">
    <property type="component" value="Unassembled WGS sequence"/>
</dbReference>
<organism evidence="2 3">
    <name type="scientific">Fusarium duplospermum</name>
    <dbReference type="NCBI Taxonomy" id="1325734"/>
    <lineage>
        <taxon>Eukaryota</taxon>
        <taxon>Fungi</taxon>
        <taxon>Dikarya</taxon>
        <taxon>Ascomycota</taxon>
        <taxon>Pezizomycotina</taxon>
        <taxon>Sordariomycetes</taxon>
        <taxon>Hypocreomycetidae</taxon>
        <taxon>Hypocreales</taxon>
        <taxon>Nectriaceae</taxon>
        <taxon>Fusarium</taxon>
        <taxon>Fusarium solani species complex</taxon>
    </lineage>
</organism>
<keyword evidence="1" id="KW-1133">Transmembrane helix</keyword>
<accession>A0A428PQT2</accession>
<protein>
    <submittedName>
        <fullName evidence="2">Uncharacterized protein</fullName>
    </submittedName>
</protein>
<evidence type="ECO:0000313" key="2">
    <source>
        <dbReference type="EMBL" id="RSL55381.1"/>
    </source>
</evidence>
<evidence type="ECO:0000256" key="1">
    <source>
        <dbReference type="SAM" id="Phobius"/>
    </source>
</evidence>
<keyword evidence="1" id="KW-0812">Transmembrane</keyword>
<comment type="caution">
    <text evidence="2">The sequence shown here is derived from an EMBL/GenBank/DDBJ whole genome shotgun (WGS) entry which is preliminary data.</text>
</comment>
<feature type="transmembrane region" description="Helical" evidence="1">
    <location>
        <begin position="54"/>
        <end position="73"/>
    </location>
</feature>
<dbReference type="AlphaFoldDB" id="A0A428PQT2"/>
<dbReference type="OrthoDB" id="5428040at2759"/>
<keyword evidence="1" id="KW-0472">Membrane</keyword>
<proteinExistence type="predicted"/>
<keyword evidence="3" id="KW-1185">Reference proteome</keyword>